<dbReference type="EMBL" id="JXJN01014257">
    <property type="status" value="NOT_ANNOTATED_CDS"/>
    <property type="molecule type" value="Genomic_DNA"/>
</dbReference>
<reference evidence="3" key="1">
    <citation type="submission" date="2015-01" db="EMBL/GenBank/DDBJ databases">
        <authorList>
            <person name="Aksoy S."/>
            <person name="Warren W."/>
            <person name="Wilson R.K."/>
        </authorList>
    </citation>
    <scope>NUCLEOTIDE SEQUENCE [LARGE SCALE GENOMIC DNA]</scope>
    <source>
        <strain evidence="3">IAEA</strain>
    </source>
</reference>
<feature type="transmembrane region" description="Helical" evidence="1">
    <location>
        <begin position="204"/>
        <end position="226"/>
    </location>
</feature>
<reference evidence="2" key="2">
    <citation type="submission" date="2020-05" db="UniProtKB">
        <authorList>
            <consortium name="EnsemblMetazoa"/>
        </authorList>
    </citation>
    <scope>IDENTIFICATION</scope>
    <source>
        <strain evidence="2">IAEA</strain>
    </source>
</reference>
<evidence type="ECO:0000256" key="1">
    <source>
        <dbReference type="SAM" id="Phobius"/>
    </source>
</evidence>
<feature type="transmembrane region" description="Helical" evidence="1">
    <location>
        <begin position="854"/>
        <end position="877"/>
    </location>
</feature>
<feature type="transmembrane region" description="Helical" evidence="1">
    <location>
        <begin position="822"/>
        <end position="842"/>
    </location>
</feature>
<feature type="transmembrane region" description="Helical" evidence="1">
    <location>
        <begin position="341"/>
        <end position="362"/>
    </location>
</feature>
<feature type="transmembrane region" description="Helical" evidence="1">
    <location>
        <begin position="782"/>
        <end position="801"/>
    </location>
</feature>
<keyword evidence="1" id="KW-0472">Membrane</keyword>
<evidence type="ECO:0000313" key="3">
    <source>
        <dbReference type="Proteomes" id="UP000092460"/>
    </source>
</evidence>
<evidence type="ECO:0000313" key="2">
    <source>
        <dbReference type="EnsemblMetazoa" id="GPPI030081-PA"/>
    </source>
</evidence>
<protein>
    <submittedName>
        <fullName evidence="2">Uncharacterized protein</fullName>
    </submittedName>
</protein>
<accession>A0A1B0BHC6</accession>
<feature type="transmembrane region" description="Helical" evidence="1">
    <location>
        <begin position="512"/>
        <end position="532"/>
    </location>
</feature>
<keyword evidence="1" id="KW-0812">Transmembrane</keyword>
<feature type="transmembrane region" description="Helical" evidence="1">
    <location>
        <begin position="397"/>
        <end position="416"/>
    </location>
</feature>
<keyword evidence="1" id="KW-1133">Transmembrane helix</keyword>
<sequence length="1025" mass="105739">MTCFGFFLGFLETTNSSTSSLSVYSSSRLIESSAAASSIVCSICGRFLRTVAASSTPSLILCGFLNDILYSCSSSSSSCGSIVLLGFLRTITSSITSSSITSFTLSSINSCFMISSSASSSITLTVCSEVSCVTCFCLAILNSTSTSSTSTDLCVFLGFLGFLGNFNSAESGSTSSISSTTCTTGSTGISSSTFMRSSTAVSSLGFGFGFLLITAVSVGSSCVLSFGCKETSTSGSSLFSGCFIFIFLGMTSSAVSSFLGSSTRSSTETCSTIGCSPFSISNVASSTISTGFGASSTGSCTVYSYCSGTIGLGFFFLVTTLSSTTSSTITSLSSISVICTLYSSGSSSGSMTVVVILYSIGISSVRLGSKTSSFILNSSIGLSLGDFSLILTSSEPLLALGLGLYFGFGVSISFAGSSGYCSGSSSSLGYSTSSNSSSSNGFILYLGLNFNTSSASSMLRDNSPLDLIAPISANTGFKASGGYSIQSIRLLSLNLGSCTVCSSIGFSLRFTAFSLTIWGISVVSVIITFLAFCSLRSILMGSNLATSVLALIDFTLNGFCSSDSGSVSTTVISTSVISLTSSPVSSMISLTMIWGSNSSILTAYSLRVSAGFNCLILLGFAGRFSLSCSEISIEKSVFKVSFAESCSSSIISGSNSITSIILGINSSSTSLLTSKSALSFTPSIVFNGLDFFVTTLGFSCILRSSSPIESAEISTANGLSFTSSISRLVIGILPLPSLSFLSSVVISSFEIFGASIRDSAVGNSISNISSEEKEYYYNKGPLIFFITLVLITVFIGVPSSFSAKRTVFCSGNSITVSGSTGSFTRTIFLSLSCLISRLSIFGKTISSTVTIVSGFSFSFSTVSILVTSCLSPLIFLITRVRIFFFMGLPSSDKVSKTRTSSGNSLISSGCSSTKASSTVTTVCVTSCLSPLTFLMTRVRIFFFIGLPSLEIDSTIRSSSGSSLTSSGCSSMGASSTVTVVCGFLSSSSTVSILVTSSLSPLTFLMIRVRIFFFVGLPSFEMDSTA</sequence>
<proteinExistence type="predicted"/>
<feature type="transmembrane region" description="Helical" evidence="1">
    <location>
        <begin position="238"/>
        <end position="259"/>
    </location>
</feature>
<keyword evidence="3" id="KW-1185">Reference proteome</keyword>
<name>A0A1B0BHC6_9MUSC</name>
<dbReference type="EnsemblMetazoa" id="GPPI030081-RA">
    <property type="protein sequence ID" value="GPPI030081-PA"/>
    <property type="gene ID" value="GPPI030081"/>
</dbReference>
<feature type="transmembrane region" description="Helical" evidence="1">
    <location>
        <begin position="374"/>
        <end position="391"/>
    </location>
</feature>
<organism evidence="2 3">
    <name type="scientific">Glossina palpalis gambiensis</name>
    <dbReference type="NCBI Taxonomy" id="67801"/>
    <lineage>
        <taxon>Eukaryota</taxon>
        <taxon>Metazoa</taxon>
        <taxon>Ecdysozoa</taxon>
        <taxon>Arthropoda</taxon>
        <taxon>Hexapoda</taxon>
        <taxon>Insecta</taxon>
        <taxon>Pterygota</taxon>
        <taxon>Neoptera</taxon>
        <taxon>Endopterygota</taxon>
        <taxon>Diptera</taxon>
        <taxon>Brachycera</taxon>
        <taxon>Muscomorpha</taxon>
        <taxon>Hippoboscoidea</taxon>
        <taxon>Glossinidae</taxon>
        <taxon>Glossina</taxon>
    </lineage>
</organism>
<dbReference type="VEuPathDB" id="VectorBase:GPPI030081"/>
<dbReference type="Proteomes" id="UP000092460">
    <property type="component" value="Unassembled WGS sequence"/>
</dbReference>
<dbReference type="AlphaFoldDB" id="A0A1B0BHC6"/>
<dbReference type="EMBL" id="JXJN01014258">
    <property type="status" value="NOT_ANNOTATED_CDS"/>
    <property type="molecule type" value="Genomic_DNA"/>
</dbReference>
<feature type="transmembrane region" description="Helical" evidence="1">
    <location>
        <begin position="302"/>
        <end position="321"/>
    </location>
</feature>